<keyword evidence="11 12" id="KW-0998">Cell outer membrane</keyword>
<keyword evidence="16" id="KW-0675">Receptor</keyword>
<evidence type="ECO:0000256" key="9">
    <source>
        <dbReference type="ARBA" id="ARBA00023077"/>
    </source>
</evidence>
<dbReference type="RefSeq" id="WP_323698064.1">
    <property type="nucleotide sequence ID" value="NZ_JAYGIL010000023.1"/>
</dbReference>
<dbReference type="InterPro" id="IPR037066">
    <property type="entry name" value="Plug_dom_sf"/>
</dbReference>
<dbReference type="Proteomes" id="UP001303899">
    <property type="component" value="Unassembled WGS sequence"/>
</dbReference>
<sequence>MKKSLQPLKSMVFQGIVLIGTTLMPALALAKNELNVSISSVSIVKETITGTIKDEKNEPLIGASILVKGTRLGTITDNNGKFTLDVPDANSVLMVTMIGYSSQDIVVGNQKTINIVLKEDIASLDQVIVTGVFDKRTRMESSVAISVLNSKQIELQAPTSAAEILKNIPGIFVNSAAGEIKNEVSSRGFGGVNGYYYVSMQEDGLPVTGAQYTNYAPDFFLRSDLTLGKVEAVRGGTASILGNNAPGGIFNYVSKTGTSELKAEVRAKYGLEGNKAANPYYRMDANIGGPIGISNSLYFNMGGFYRQNDGPRYSGYPLNNGGQFKANLIKHLGNGSLKLYVKYLDDKNSFNDFLPTVDFNNPRLAPGVTENTSFLLPPIKATYFLNDSKTQQTFNSADKIHNKEFSIGLNADFDLGKGWNIDNKIRVSDKSSYWNSTQVPFPFAVDGVTFYGLNGWVPKFGLYTFSDAATGQTLLTVNQGFGATGLKFTPTGTLPGAEIQANSLIFNPLVVSDNKVKELVEQLTVTKKIDKMSFSGGLYYVASDISRTTTGAGTAFTQMLSNYPKATVITFTDPATGQIQKLTNADGIVGGSNKSNPASLFDVTFNQAAVFLGHNWEISPKLNFDWGIRYESIRVKGTNQIGTSYNLPNGGTDGDPLTLYDNTAGKITSKYDYDKTVNTTSFSTGLNYKVNDDFALYGRYSLGKKAPDVSIYLSINTASNSNFLNPIAQSTQMYEIGAKLRRDKLSLFITPFYSILGNVPQQAYGQETADASSAYSTTVLYNKAETVGVELEGNYTITKNVGIRGNVTFQKSTAVDYNVWALNGNGKADDKIVSYSGNENENVPQALARISPYWNSTTFFASVDMTYMGKRQANIANAFYLPAFTQTNINLGYNVNQHLSVQANINNVFNNYGVMGWAGTGGFPAALNTQGVTKASIEANPNAIFNTTSLPPRAYFLTLSYKF</sequence>
<evidence type="ECO:0000256" key="8">
    <source>
        <dbReference type="ARBA" id="ARBA00023065"/>
    </source>
</evidence>
<gene>
    <name evidence="16" type="ORF">VB776_16960</name>
</gene>
<evidence type="ECO:0000256" key="6">
    <source>
        <dbReference type="ARBA" id="ARBA00022729"/>
    </source>
</evidence>
<evidence type="ECO:0000256" key="5">
    <source>
        <dbReference type="ARBA" id="ARBA00022692"/>
    </source>
</evidence>
<evidence type="ECO:0000256" key="11">
    <source>
        <dbReference type="ARBA" id="ARBA00023237"/>
    </source>
</evidence>
<keyword evidence="2 12" id="KW-0813">Transport</keyword>
<keyword evidence="8" id="KW-0406">Ion transport</keyword>
<keyword evidence="9 13" id="KW-0798">TonB box</keyword>
<evidence type="ECO:0000256" key="3">
    <source>
        <dbReference type="ARBA" id="ARBA00022452"/>
    </source>
</evidence>
<dbReference type="SUPFAM" id="SSF49464">
    <property type="entry name" value="Carboxypeptidase regulatory domain-like"/>
    <property type="match status" value="1"/>
</dbReference>
<dbReference type="InterPro" id="IPR039426">
    <property type="entry name" value="TonB-dep_rcpt-like"/>
</dbReference>
<keyword evidence="7" id="KW-0408">Iron</keyword>
<organism evidence="16 17">
    <name type="scientific">Arcicella gelida</name>
    <dbReference type="NCBI Taxonomy" id="2984195"/>
    <lineage>
        <taxon>Bacteria</taxon>
        <taxon>Pseudomonadati</taxon>
        <taxon>Bacteroidota</taxon>
        <taxon>Cytophagia</taxon>
        <taxon>Cytophagales</taxon>
        <taxon>Flectobacillaceae</taxon>
        <taxon>Arcicella</taxon>
    </lineage>
</organism>
<dbReference type="Pfam" id="PF13715">
    <property type="entry name" value="CarbopepD_reg_2"/>
    <property type="match status" value="1"/>
</dbReference>
<proteinExistence type="inferred from homology"/>
<dbReference type="Gene3D" id="2.170.130.10">
    <property type="entry name" value="TonB-dependent receptor, plug domain"/>
    <property type="match status" value="1"/>
</dbReference>
<keyword evidence="17" id="KW-1185">Reference proteome</keyword>
<comment type="similarity">
    <text evidence="12 13">Belongs to the TonB-dependent receptor family.</text>
</comment>
<keyword evidence="6" id="KW-0732">Signal</keyword>
<dbReference type="SUPFAM" id="SSF56935">
    <property type="entry name" value="Porins"/>
    <property type="match status" value="1"/>
</dbReference>
<keyword evidence="5 12" id="KW-0812">Transmembrane</keyword>
<dbReference type="InterPro" id="IPR012910">
    <property type="entry name" value="Plug_dom"/>
</dbReference>
<dbReference type="EMBL" id="JAYGIL010000023">
    <property type="protein sequence ID" value="MEA5404626.1"/>
    <property type="molecule type" value="Genomic_DNA"/>
</dbReference>
<evidence type="ECO:0000256" key="1">
    <source>
        <dbReference type="ARBA" id="ARBA00004571"/>
    </source>
</evidence>
<dbReference type="Gene3D" id="2.60.40.1120">
    <property type="entry name" value="Carboxypeptidase-like, regulatory domain"/>
    <property type="match status" value="1"/>
</dbReference>
<dbReference type="InterPro" id="IPR000531">
    <property type="entry name" value="Beta-barrel_TonB"/>
</dbReference>
<dbReference type="Pfam" id="PF00593">
    <property type="entry name" value="TonB_dep_Rec_b-barrel"/>
    <property type="match status" value="1"/>
</dbReference>
<dbReference type="PANTHER" id="PTHR32552">
    <property type="entry name" value="FERRICHROME IRON RECEPTOR-RELATED"/>
    <property type="match status" value="1"/>
</dbReference>
<keyword evidence="10 12" id="KW-0472">Membrane</keyword>
<reference evidence="16 17" key="1">
    <citation type="submission" date="2023-12" db="EMBL/GenBank/DDBJ databases">
        <title>Novel species of the genus Arcicella isolated from rivers.</title>
        <authorList>
            <person name="Lu H."/>
        </authorList>
    </citation>
    <scope>NUCLEOTIDE SEQUENCE [LARGE SCALE GENOMIC DNA]</scope>
    <source>
        <strain evidence="16 17">DC2W</strain>
    </source>
</reference>
<dbReference type="Pfam" id="PF07715">
    <property type="entry name" value="Plug"/>
    <property type="match status" value="1"/>
</dbReference>
<evidence type="ECO:0000313" key="17">
    <source>
        <dbReference type="Proteomes" id="UP001303899"/>
    </source>
</evidence>
<evidence type="ECO:0000259" key="14">
    <source>
        <dbReference type="Pfam" id="PF00593"/>
    </source>
</evidence>
<evidence type="ECO:0000256" key="2">
    <source>
        <dbReference type="ARBA" id="ARBA00022448"/>
    </source>
</evidence>
<dbReference type="Gene3D" id="2.40.170.20">
    <property type="entry name" value="TonB-dependent receptor, beta-barrel domain"/>
    <property type="match status" value="1"/>
</dbReference>
<evidence type="ECO:0000256" key="4">
    <source>
        <dbReference type="ARBA" id="ARBA00022496"/>
    </source>
</evidence>
<evidence type="ECO:0000256" key="7">
    <source>
        <dbReference type="ARBA" id="ARBA00023004"/>
    </source>
</evidence>
<evidence type="ECO:0000256" key="12">
    <source>
        <dbReference type="PROSITE-ProRule" id="PRU01360"/>
    </source>
</evidence>
<comment type="subcellular location">
    <subcellularLocation>
        <location evidence="1 12">Cell outer membrane</location>
        <topology evidence="1 12">Multi-pass membrane protein</topology>
    </subcellularLocation>
</comment>
<feature type="domain" description="TonB-dependent receptor-like beta-barrel" evidence="14">
    <location>
        <begin position="350"/>
        <end position="908"/>
    </location>
</feature>
<keyword evidence="3 12" id="KW-1134">Transmembrane beta strand</keyword>
<evidence type="ECO:0000259" key="15">
    <source>
        <dbReference type="Pfam" id="PF07715"/>
    </source>
</evidence>
<comment type="caution">
    <text evidence="16">The sequence shown here is derived from an EMBL/GenBank/DDBJ whole genome shotgun (WGS) entry which is preliminary data.</text>
</comment>
<protein>
    <submittedName>
        <fullName evidence="16">TonB-dependent receptor</fullName>
    </submittedName>
</protein>
<evidence type="ECO:0000313" key="16">
    <source>
        <dbReference type="EMBL" id="MEA5404626.1"/>
    </source>
</evidence>
<evidence type="ECO:0000256" key="10">
    <source>
        <dbReference type="ARBA" id="ARBA00023136"/>
    </source>
</evidence>
<accession>A0ABU5S828</accession>
<dbReference type="InterPro" id="IPR036942">
    <property type="entry name" value="Beta-barrel_TonB_sf"/>
</dbReference>
<dbReference type="PANTHER" id="PTHR32552:SF89">
    <property type="entry name" value="CATECHOLATE SIDEROPHORE RECEPTOR FIU"/>
    <property type="match status" value="1"/>
</dbReference>
<keyword evidence="4" id="KW-0410">Iron transport</keyword>
<dbReference type="InterPro" id="IPR008969">
    <property type="entry name" value="CarboxyPept-like_regulatory"/>
</dbReference>
<dbReference type="PROSITE" id="PS52016">
    <property type="entry name" value="TONB_DEPENDENT_REC_3"/>
    <property type="match status" value="1"/>
</dbReference>
<name>A0ABU5S828_9BACT</name>
<feature type="domain" description="TonB-dependent receptor plug" evidence="15">
    <location>
        <begin position="139"/>
        <end position="249"/>
    </location>
</feature>
<evidence type="ECO:0000256" key="13">
    <source>
        <dbReference type="RuleBase" id="RU003357"/>
    </source>
</evidence>